<evidence type="ECO:0000313" key="4">
    <source>
        <dbReference type="Proteomes" id="UP000581206"/>
    </source>
</evidence>
<evidence type="ECO:0000259" key="2">
    <source>
        <dbReference type="PROSITE" id="PS50887"/>
    </source>
</evidence>
<dbReference type="AlphaFoldDB" id="A0A7X6QZG0"/>
<dbReference type="InterPro" id="IPR000160">
    <property type="entry name" value="GGDEF_dom"/>
</dbReference>
<dbReference type="GO" id="GO:0052621">
    <property type="term" value="F:diguanylate cyclase activity"/>
    <property type="evidence" value="ECO:0007669"/>
    <property type="project" value="TreeGrafter"/>
</dbReference>
<organism evidence="3 4">
    <name type="scientific">Cellulomonas denverensis</name>
    <dbReference type="NCBI Taxonomy" id="264297"/>
    <lineage>
        <taxon>Bacteria</taxon>
        <taxon>Bacillati</taxon>
        <taxon>Actinomycetota</taxon>
        <taxon>Actinomycetes</taxon>
        <taxon>Micrococcales</taxon>
        <taxon>Cellulomonadaceae</taxon>
        <taxon>Cellulomonas</taxon>
    </lineage>
</organism>
<dbReference type="GO" id="GO:0005886">
    <property type="term" value="C:plasma membrane"/>
    <property type="evidence" value="ECO:0007669"/>
    <property type="project" value="TreeGrafter"/>
</dbReference>
<dbReference type="InterPro" id="IPR043128">
    <property type="entry name" value="Rev_trsase/Diguanyl_cyclase"/>
</dbReference>
<evidence type="ECO:0000313" key="3">
    <source>
        <dbReference type="EMBL" id="NKY23153.1"/>
    </source>
</evidence>
<dbReference type="GO" id="GO:1902201">
    <property type="term" value="P:negative regulation of bacterial-type flagellum-dependent cell motility"/>
    <property type="evidence" value="ECO:0007669"/>
    <property type="project" value="TreeGrafter"/>
</dbReference>
<gene>
    <name evidence="3" type="ORF">HGA03_10820</name>
</gene>
<dbReference type="PANTHER" id="PTHR45138:SF24">
    <property type="entry name" value="DIGUANYLATE CYCLASE DGCC-RELATED"/>
    <property type="match status" value="1"/>
</dbReference>
<sequence>MTSLRAASSAQATPTVIRLLTHMPSWLRVGGNAAAVGRLLLVFCATVIALTMGLLGLRPAELAAIGIMIGVLMLGAAGSFLVDWQHGSRLTVLFPLLVLVALTVIGMATEHAARAYVGLIPLCFVYLGLFHPGRVAVGVVPVALAAYTVMVPVFDPRAGVRLIIYGLIWWGIAQILALTTAYQRDALNRLRRDARTDVLTALGNRRDLEEHLAGVQGGDTLVVIDLDHFKQVNDTLGHSAGDAVLTGFGHLLDQHLRRRDYAARYGGEEFVLVLPRTEAVQAMNMLRALRTEWAEVGTEVTFSAGIATVCPGVPPGTALAAADVALYRAKAAGRDRFRIATDHRGPSREPVETPR</sequence>
<dbReference type="InterPro" id="IPR050469">
    <property type="entry name" value="Diguanylate_Cyclase"/>
</dbReference>
<accession>A0A7X6QZG0</accession>
<feature type="transmembrane region" description="Helical" evidence="1">
    <location>
        <begin position="113"/>
        <end position="130"/>
    </location>
</feature>
<protein>
    <submittedName>
        <fullName evidence="3">Diguanylate cyclase</fullName>
    </submittedName>
</protein>
<keyword evidence="1" id="KW-0812">Transmembrane</keyword>
<proteinExistence type="predicted"/>
<dbReference type="GO" id="GO:0043709">
    <property type="term" value="P:cell adhesion involved in single-species biofilm formation"/>
    <property type="evidence" value="ECO:0007669"/>
    <property type="project" value="TreeGrafter"/>
</dbReference>
<name>A0A7X6QZG0_9CELL</name>
<keyword evidence="1" id="KW-0472">Membrane</keyword>
<reference evidence="3 4" key="1">
    <citation type="submission" date="2020-04" db="EMBL/GenBank/DDBJ databases">
        <title>MicrobeNet Type strains.</title>
        <authorList>
            <person name="Nicholson A.C."/>
        </authorList>
    </citation>
    <scope>NUCLEOTIDE SEQUENCE [LARGE SCALE GENOMIC DNA]</scope>
    <source>
        <strain evidence="3 4">ATCC BAA-788</strain>
    </source>
</reference>
<feature type="transmembrane region" description="Helical" evidence="1">
    <location>
        <begin position="89"/>
        <end position="107"/>
    </location>
</feature>
<feature type="domain" description="GGDEF" evidence="2">
    <location>
        <begin position="217"/>
        <end position="342"/>
    </location>
</feature>
<dbReference type="Pfam" id="PF00990">
    <property type="entry name" value="GGDEF"/>
    <property type="match status" value="1"/>
</dbReference>
<keyword evidence="1" id="KW-1133">Transmembrane helix</keyword>
<dbReference type="CDD" id="cd01949">
    <property type="entry name" value="GGDEF"/>
    <property type="match status" value="1"/>
</dbReference>
<comment type="caution">
    <text evidence="3">The sequence shown here is derived from an EMBL/GenBank/DDBJ whole genome shotgun (WGS) entry which is preliminary data.</text>
</comment>
<dbReference type="PROSITE" id="PS50887">
    <property type="entry name" value="GGDEF"/>
    <property type="match status" value="1"/>
</dbReference>
<feature type="transmembrane region" description="Helical" evidence="1">
    <location>
        <begin position="62"/>
        <end position="82"/>
    </location>
</feature>
<feature type="transmembrane region" description="Helical" evidence="1">
    <location>
        <begin position="160"/>
        <end position="182"/>
    </location>
</feature>
<keyword evidence="4" id="KW-1185">Reference proteome</keyword>
<dbReference type="PANTHER" id="PTHR45138">
    <property type="entry name" value="REGULATORY COMPONENTS OF SENSORY TRANSDUCTION SYSTEM"/>
    <property type="match status" value="1"/>
</dbReference>
<feature type="transmembrane region" description="Helical" evidence="1">
    <location>
        <begin position="135"/>
        <end position="154"/>
    </location>
</feature>
<dbReference type="SMART" id="SM00267">
    <property type="entry name" value="GGDEF"/>
    <property type="match status" value="1"/>
</dbReference>
<dbReference type="SUPFAM" id="SSF55073">
    <property type="entry name" value="Nucleotide cyclase"/>
    <property type="match status" value="1"/>
</dbReference>
<dbReference type="EMBL" id="JAAXOX010000004">
    <property type="protein sequence ID" value="NKY23153.1"/>
    <property type="molecule type" value="Genomic_DNA"/>
</dbReference>
<dbReference type="Proteomes" id="UP000581206">
    <property type="component" value="Unassembled WGS sequence"/>
</dbReference>
<dbReference type="RefSeq" id="WP_168630263.1">
    <property type="nucleotide sequence ID" value="NZ_BONL01000001.1"/>
</dbReference>
<evidence type="ECO:0000256" key="1">
    <source>
        <dbReference type="SAM" id="Phobius"/>
    </source>
</evidence>
<feature type="transmembrane region" description="Helical" evidence="1">
    <location>
        <begin position="35"/>
        <end position="56"/>
    </location>
</feature>
<dbReference type="InterPro" id="IPR029787">
    <property type="entry name" value="Nucleotide_cyclase"/>
</dbReference>
<dbReference type="NCBIfam" id="TIGR00254">
    <property type="entry name" value="GGDEF"/>
    <property type="match status" value="1"/>
</dbReference>
<dbReference type="Gene3D" id="3.30.70.270">
    <property type="match status" value="1"/>
</dbReference>